<evidence type="ECO:0000313" key="1">
    <source>
        <dbReference type="EMBL" id="TMS20140.1"/>
    </source>
</evidence>
<accession>A0ACD3RLB6</accession>
<sequence length="651" mass="72888">MHRLRLKGALLLCCAAVCVSGMTREYFLRIEEVSWNYAPSGMNVIQNRTLDEDEHASVYLKRGLQRIGPTYKKAVYKQYSDGTYRTEVTKPDWLGYLGPLLMAEQGDTVIVYLRNAASRPYSIHPHGLNYSKGHEGALYPDGTGPELKRDDSVAPGATVRYEWTLADSHSPTAEDSNCMTRFYHSHVRPVKDINSGLIGPLIVCKRGTLDIHGDSSGDYLEADLFVTRGRNRIGSRYKKARYVEYTDNTFMTKMLRSQEEQHLGILGPVLRAEEKDTIRVVFKNKASRPYSIQPHGVQYSIEQDGTVYHNELEETYTEKKLRELKKQPRVVTPPPAALVRPGTVHTYEWTVPVGAGPVRGEADCLTYLYYSGVDPVKDTNSGLVGPLLVCRLSSLKKGEQGGFIGSRYKKVVYRQFTNDKFTTQVIRTPDMEHLGIMGPMIHASVGDKVTVVFRNMASRPYSIHAHGVKTDTPDVHLTAPGQTHTYTWFVTKNTGPTTEQEECSVSAYYSTADVTKLGGGPHRTDVYELFPATFQPRDTETGSDALSCKQSLLVFCDLQMRSGGKNTAAVLLPVEATSVTFNVTSHDVGQVTTYLVSNNTDFNEWGLVFGDPTKFGLGLFSVVFDILFITQHYCLYQKPPQYEVISEQRED</sequence>
<name>A0ACD3RLB6_LARCR</name>
<keyword evidence="2" id="KW-1185">Reference proteome</keyword>
<comment type="caution">
    <text evidence="1">The sequence shown here is derived from an EMBL/GenBank/DDBJ whole genome shotgun (WGS) entry which is preliminary data.</text>
</comment>
<proteinExistence type="predicted"/>
<dbReference type="EMBL" id="CM011677">
    <property type="protein sequence ID" value="TMS20140.1"/>
    <property type="molecule type" value="Genomic_DNA"/>
</dbReference>
<reference evidence="1" key="1">
    <citation type="submission" date="2018-11" db="EMBL/GenBank/DDBJ databases">
        <title>The sequence and de novo assembly of Larimichthys crocea genome using PacBio and Hi-C technologies.</title>
        <authorList>
            <person name="Xu P."/>
            <person name="Chen B."/>
            <person name="Zhou Z."/>
            <person name="Ke Q."/>
            <person name="Wu Y."/>
            <person name="Bai H."/>
            <person name="Pu F."/>
        </authorList>
    </citation>
    <scope>NUCLEOTIDE SEQUENCE</scope>
    <source>
        <tissue evidence="1">Muscle</tissue>
    </source>
</reference>
<dbReference type="Proteomes" id="UP000793456">
    <property type="component" value="Chromosome IV"/>
</dbReference>
<protein>
    <submittedName>
        <fullName evidence="1">Uncharacterized protein</fullName>
    </submittedName>
</protein>
<evidence type="ECO:0000313" key="2">
    <source>
        <dbReference type="Proteomes" id="UP000793456"/>
    </source>
</evidence>
<organism evidence="1 2">
    <name type="scientific">Larimichthys crocea</name>
    <name type="common">Large yellow croaker</name>
    <name type="synonym">Pseudosciaena crocea</name>
    <dbReference type="NCBI Taxonomy" id="215358"/>
    <lineage>
        <taxon>Eukaryota</taxon>
        <taxon>Metazoa</taxon>
        <taxon>Chordata</taxon>
        <taxon>Craniata</taxon>
        <taxon>Vertebrata</taxon>
        <taxon>Euteleostomi</taxon>
        <taxon>Actinopterygii</taxon>
        <taxon>Neopterygii</taxon>
        <taxon>Teleostei</taxon>
        <taxon>Neoteleostei</taxon>
        <taxon>Acanthomorphata</taxon>
        <taxon>Eupercaria</taxon>
        <taxon>Sciaenidae</taxon>
        <taxon>Larimichthys</taxon>
    </lineage>
</organism>
<gene>
    <name evidence="1" type="ORF">E3U43_006633</name>
</gene>